<evidence type="ECO:0000313" key="2">
    <source>
        <dbReference type="WBParaSite" id="nRc.2.0.1.t01592-RA"/>
    </source>
</evidence>
<dbReference type="WBParaSite" id="nRc.2.0.1.t01592-RA">
    <property type="protein sequence ID" value="nRc.2.0.1.t01592-RA"/>
    <property type="gene ID" value="nRc.2.0.1.g01592"/>
</dbReference>
<protein>
    <submittedName>
        <fullName evidence="2">Uncharacterized protein</fullName>
    </submittedName>
</protein>
<organism evidence="1 2">
    <name type="scientific">Romanomermis culicivorax</name>
    <name type="common">Nematode worm</name>
    <dbReference type="NCBI Taxonomy" id="13658"/>
    <lineage>
        <taxon>Eukaryota</taxon>
        <taxon>Metazoa</taxon>
        <taxon>Ecdysozoa</taxon>
        <taxon>Nematoda</taxon>
        <taxon>Enoplea</taxon>
        <taxon>Dorylaimia</taxon>
        <taxon>Mermithida</taxon>
        <taxon>Mermithoidea</taxon>
        <taxon>Mermithidae</taxon>
        <taxon>Romanomermis</taxon>
    </lineage>
</organism>
<proteinExistence type="predicted"/>
<reference evidence="2" key="1">
    <citation type="submission" date="2022-11" db="UniProtKB">
        <authorList>
            <consortium name="WormBaseParasite"/>
        </authorList>
    </citation>
    <scope>IDENTIFICATION</scope>
</reference>
<evidence type="ECO:0000313" key="1">
    <source>
        <dbReference type="Proteomes" id="UP000887565"/>
    </source>
</evidence>
<dbReference type="AlphaFoldDB" id="A0A915HHV8"/>
<accession>A0A915HHV8</accession>
<sequence length="88" mass="9883">MEEQKQIKISTEFCVPATLNKRSTTIAPKKAKTAGVNKGKTSLLNARSLNWKGHSSPDAHFICMRMKFKSDCSLVDKARMITTVEIRK</sequence>
<keyword evidence="1" id="KW-1185">Reference proteome</keyword>
<name>A0A915HHV8_ROMCU</name>
<dbReference type="Proteomes" id="UP000887565">
    <property type="component" value="Unplaced"/>
</dbReference>